<feature type="compositionally biased region" description="Basic and acidic residues" evidence="1">
    <location>
        <begin position="328"/>
        <end position="337"/>
    </location>
</feature>
<feature type="compositionally biased region" description="Polar residues" evidence="1">
    <location>
        <begin position="553"/>
        <end position="563"/>
    </location>
</feature>
<name>A0A3P6RC70_CYLGO</name>
<sequence>TQEELDHIAYIQKLAEQDQLSLFPGSFVSDSAQDRTANNEEATESKSALEPTLPKSELTQEELDHIAYIQKLAEDSSLAHPAPQTSSLPAYTEAPPAEEATDAASVQLTQEELDHIAYIQRLAEESQIEFRPKAENLAEVSAITETGPAITDLEETLHRELSADEDSGETSVADDQSTSYASSPEGLTPGHSEQQDVDYIEDQPNNIYSNEDTMEIPAEMHDVDDDVISSPPPLENYSAEDRIEQPESLASDVKAADSAVLDTVQAPGVDLAAALSTTMEPLTNLAHQEDELTDAKSEQDSMSQMLPKRGYSISDDSRTIIDTIPQPKDLDIEVAKEEVDDNESATSGADEASPSASSPGAIMPEEPDDVTNVGIVVTETEEAQEPADEAPRSYQLTETLTESVAESQLAEGASEVAEPAEVSEVPEEETNAESETTSGADQMSPSDATSPVEDYQRYGEVASLPRSVDEREEFPVVTSRKTDTELASPEFEERHQPIASSLQNLWEPESSEDEPPRPSTLEAATSNQLIQEELDHIAYIQKLADEALHDQTKQQPISQNVTATADIKSPAKARVFEELIQEDNDDEEESEATSGADQPSLSGVSSLEEDDIPVR</sequence>
<feature type="compositionally biased region" description="Polar residues" evidence="1">
    <location>
        <begin position="394"/>
        <end position="406"/>
    </location>
</feature>
<feature type="non-terminal residue" evidence="2">
    <location>
        <position position="1"/>
    </location>
</feature>
<proteinExistence type="predicted"/>
<feature type="region of interest" description="Disordered" evidence="1">
    <location>
        <begin position="25"/>
        <end position="55"/>
    </location>
</feature>
<feature type="region of interest" description="Disordered" evidence="1">
    <location>
        <begin position="147"/>
        <end position="208"/>
    </location>
</feature>
<organism evidence="2 3">
    <name type="scientific">Cylicostephanus goldi</name>
    <name type="common">Nematode worm</name>
    <dbReference type="NCBI Taxonomy" id="71465"/>
    <lineage>
        <taxon>Eukaryota</taxon>
        <taxon>Metazoa</taxon>
        <taxon>Ecdysozoa</taxon>
        <taxon>Nematoda</taxon>
        <taxon>Chromadorea</taxon>
        <taxon>Rhabditida</taxon>
        <taxon>Rhabditina</taxon>
        <taxon>Rhabditomorpha</taxon>
        <taxon>Strongyloidea</taxon>
        <taxon>Strongylidae</taxon>
        <taxon>Cylicostephanus</taxon>
    </lineage>
</organism>
<dbReference type="AlphaFoldDB" id="A0A3P6RC70"/>
<dbReference type="Proteomes" id="UP000271889">
    <property type="component" value="Unassembled WGS sequence"/>
</dbReference>
<feature type="compositionally biased region" description="Polar residues" evidence="1">
    <location>
        <begin position="169"/>
        <end position="182"/>
    </location>
</feature>
<feature type="compositionally biased region" description="Polar residues" evidence="1">
    <location>
        <begin position="592"/>
        <end position="605"/>
    </location>
</feature>
<gene>
    <name evidence="2" type="ORF">CGOC_LOCUS2662</name>
</gene>
<evidence type="ECO:0000313" key="3">
    <source>
        <dbReference type="Proteomes" id="UP000271889"/>
    </source>
</evidence>
<feature type="compositionally biased region" description="Acidic residues" evidence="1">
    <location>
        <begin position="379"/>
        <end position="388"/>
    </location>
</feature>
<feature type="compositionally biased region" description="Acidic residues" evidence="1">
    <location>
        <begin position="579"/>
        <end position="591"/>
    </location>
</feature>
<feature type="compositionally biased region" description="Polar residues" evidence="1">
    <location>
        <begin position="28"/>
        <end position="40"/>
    </location>
</feature>
<keyword evidence="3" id="KW-1185">Reference proteome</keyword>
<evidence type="ECO:0000313" key="2">
    <source>
        <dbReference type="EMBL" id="VDK53383.1"/>
    </source>
</evidence>
<feature type="compositionally biased region" description="Low complexity" evidence="1">
    <location>
        <begin position="89"/>
        <end position="104"/>
    </location>
</feature>
<feature type="non-terminal residue" evidence="2">
    <location>
        <position position="615"/>
    </location>
</feature>
<protein>
    <submittedName>
        <fullName evidence="2">Uncharacterized protein</fullName>
    </submittedName>
</protein>
<feature type="region of interest" description="Disordered" evidence="1">
    <location>
        <begin position="290"/>
        <end position="529"/>
    </location>
</feature>
<accession>A0A3P6RC70</accession>
<feature type="region of interest" description="Disordered" evidence="1">
    <location>
        <begin position="77"/>
        <end position="104"/>
    </location>
</feature>
<evidence type="ECO:0000256" key="1">
    <source>
        <dbReference type="SAM" id="MobiDB-lite"/>
    </source>
</evidence>
<feature type="compositionally biased region" description="Basic and acidic residues" evidence="1">
    <location>
        <begin position="290"/>
        <end position="299"/>
    </location>
</feature>
<feature type="compositionally biased region" description="Low complexity" evidence="1">
    <location>
        <begin position="410"/>
        <end position="423"/>
    </location>
</feature>
<dbReference type="EMBL" id="UYRV01006119">
    <property type="protein sequence ID" value="VDK53383.1"/>
    <property type="molecule type" value="Genomic_DNA"/>
</dbReference>
<feature type="region of interest" description="Disordered" evidence="1">
    <location>
        <begin position="550"/>
        <end position="615"/>
    </location>
</feature>
<reference evidence="2 3" key="1">
    <citation type="submission" date="2018-11" db="EMBL/GenBank/DDBJ databases">
        <authorList>
            <consortium name="Pathogen Informatics"/>
        </authorList>
    </citation>
    <scope>NUCLEOTIDE SEQUENCE [LARGE SCALE GENOMIC DNA]</scope>
</reference>